<proteinExistence type="predicted"/>
<reference evidence="1 2" key="1">
    <citation type="submission" date="2014-04" db="EMBL/GenBank/DDBJ databases">
        <authorList>
            <consortium name="DOE Joint Genome Institute"/>
            <person name="Kuo A."/>
            <person name="Kohler A."/>
            <person name="Costa M.D."/>
            <person name="Nagy L.G."/>
            <person name="Floudas D."/>
            <person name="Copeland A."/>
            <person name="Barry K.W."/>
            <person name="Cichocki N."/>
            <person name="Veneault-Fourrey C."/>
            <person name="LaButti K."/>
            <person name="Lindquist E.A."/>
            <person name="Lipzen A."/>
            <person name="Lundell T."/>
            <person name="Morin E."/>
            <person name="Murat C."/>
            <person name="Sun H."/>
            <person name="Tunlid A."/>
            <person name="Henrissat B."/>
            <person name="Grigoriev I.V."/>
            <person name="Hibbett D.S."/>
            <person name="Martin F."/>
            <person name="Nordberg H.P."/>
            <person name="Cantor M.N."/>
            <person name="Hua S.X."/>
        </authorList>
    </citation>
    <scope>NUCLEOTIDE SEQUENCE [LARGE SCALE GENOMIC DNA]</scope>
    <source>
        <strain evidence="1 2">Marx 270</strain>
    </source>
</reference>
<dbReference type="EMBL" id="KN832190">
    <property type="protein sequence ID" value="KIN93259.1"/>
    <property type="molecule type" value="Genomic_DNA"/>
</dbReference>
<accession>A0A0C3MWE9</accession>
<dbReference type="InParanoid" id="A0A0C3MWE9"/>
<name>A0A0C3MWE9_PISTI</name>
<evidence type="ECO:0000313" key="1">
    <source>
        <dbReference type="EMBL" id="KIN93259.1"/>
    </source>
</evidence>
<sequence>MEGVDCGGTAICCSWVGRATKPTLHFECPPGRRGGVTHPNNRKGLIAVAPLYVSHISPPAVTSSLVEQLCFVDQNLDNYISDMGAI</sequence>
<keyword evidence="2" id="KW-1185">Reference proteome</keyword>
<dbReference type="Proteomes" id="UP000054217">
    <property type="component" value="Unassembled WGS sequence"/>
</dbReference>
<protein>
    <submittedName>
        <fullName evidence="1">Uncharacterized protein</fullName>
    </submittedName>
</protein>
<evidence type="ECO:0000313" key="2">
    <source>
        <dbReference type="Proteomes" id="UP000054217"/>
    </source>
</evidence>
<gene>
    <name evidence="1" type="ORF">M404DRAFT_1009068</name>
</gene>
<dbReference type="AlphaFoldDB" id="A0A0C3MWE9"/>
<organism evidence="1 2">
    <name type="scientific">Pisolithus tinctorius Marx 270</name>
    <dbReference type="NCBI Taxonomy" id="870435"/>
    <lineage>
        <taxon>Eukaryota</taxon>
        <taxon>Fungi</taxon>
        <taxon>Dikarya</taxon>
        <taxon>Basidiomycota</taxon>
        <taxon>Agaricomycotina</taxon>
        <taxon>Agaricomycetes</taxon>
        <taxon>Agaricomycetidae</taxon>
        <taxon>Boletales</taxon>
        <taxon>Sclerodermatineae</taxon>
        <taxon>Pisolithaceae</taxon>
        <taxon>Pisolithus</taxon>
    </lineage>
</organism>
<reference evidence="2" key="2">
    <citation type="submission" date="2015-01" db="EMBL/GenBank/DDBJ databases">
        <title>Evolutionary Origins and Diversification of the Mycorrhizal Mutualists.</title>
        <authorList>
            <consortium name="DOE Joint Genome Institute"/>
            <consortium name="Mycorrhizal Genomics Consortium"/>
            <person name="Kohler A."/>
            <person name="Kuo A."/>
            <person name="Nagy L.G."/>
            <person name="Floudas D."/>
            <person name="Copeland A."/>
            <person name="Barry K.W."/>
            <person name="Cichocki N."/>
            <person name="Veneault-Fourrey C."/>
            <person name="LaButti K."/>
            <person name="Lindquist E.A."/>
            <person name="Lipzen A."/>
            <person name="Lundell T."/>
            <person name="Morin E."/>
            <person name="Murat C."/>
            <person name="Riley R."/>
            <person name="Ohm R."/>
            <person name="Sun H."/>
            <person name="Tunlid A."/>
            <person name="Henrissat B."/>
            <person name="Grigoriev I.V."/>
            <person name="Hibbett D.S."/>
            <person name="Martin F."/>
        </authorList>
    </citation>
    <scope>NUCLEOTIDE SEQUENCE [LARGE SCALE GENOMIC DNA]</scope>
    <source>
        <strain evidence="2">Marx 270</strain>
    </source>
</reference>
<dbReference type="HOGENOM" id="CLU_2498752_0_0_1"/>